<dbReference type="InterPro" id="IPR015896">
    <property type="entry name" value="4pyrrol_synth_GluRdtase_dimer"/>
</dbReference>
<comment type="function">
    <text evidence="8">Catalyzes the NADPH-dependent reduction of glutamyl-tRNA(Glu) to glutamate 1-semialdehyde (GSA).</text>
</comment>
<dbReference type="PANTHER" id="PTHR43013:SF1">
    <property type="entry name" value="GLUTAMYL-TRNA REDUCTASE"/>
    <property type="match status" value="1"/>
</dbReference>
<feature type="binding site" evidence="8">
    <location>
        <position position="51"/>
    </location>
    <ligand>
        <name>substrate</name>
    </ligand>
</feature>
<evidence type="ECO:0000256" key="4">
    <source>
        <dbReference type="ARBA" id="ARBA00022857"/>
    </source>
</evidence>
<dbReference type="NCBIfam" id="TIGR01035">
    <property type="entry name" value="hemA"/>
    <property type="match status" value="1"/>
</dbReference>
<evidence type="ECO:0000259" key="14">
    <source>
        <dbReference type="Pfam" id="PF05201"/>
    </source>
</evidence>
<comment type="catalytic activity">
    <reaction evidence="7 8 11">
        <text>(S)-4-amino-5-oxopentanoate + tRNA(Glu) + NADP(+) = L-glutamyl-tRNA(Glu) + NADPH + H(+)</text>
        <dbReference type="Rhea" id="RHEA:12344"/>
        <dbReference type="Rhea" id="RHEA-COMP:9663"/>
        <dbReference type="Rhea" id="RHEA-COMP:9680"/>
        <dbReference type="ChEBI" id="CHEBI:15378"/>
        <dbReference type="ChEBI" id="CHEBI:57501"/>
        <dbReference type="ChEBI" id="CHEBI:57783"/>
        <dbReference type="ChEBI" id="CHEBI:58349"/>
        <dbReference type="ChEBI" id="CHEBI:78442"/>
        <dbReference type="ChEBI" id="CHEBI:78520"/>
        <dbReference type="EC" id="1.2.1.70"/>
    </reaction>
</comment>
<dbReference type="PANTHER" id="PTHR43013">
    <property type="entry name" value="GLUTAMYL-TRNA REDUCTASE"/>
    <property type="match status" value="1"/>
</dbReference>
<dbReference type="InterPro" id="IPR036453">
    <property type="entry name" value="GluRdtase_dimer_dom_sf"/>
</dbReference>
<feature type="binding site" evidence="8 9">
    <location>
        <begin position="126"/>
        <end position="131"/>
    </location>
    <ligand>
        <name>NADP(+)</name>
        <dbReference type="ChEBI" id="CHEBI:58349"/>
    </ligand>
</feature>
<dbReference type="EMBL" id="BONY01000054">
    <property type="protein sequence ID" value="GIH08711.1"/>
    <property type="molecule type" value="Genomic_DNA"/>
</dbReference>
<dbReference type="GO" id="GO:0019353">
    <property type="term" value="P:protoporphyrinogen IX biosynthetic process from glutamate"/>
    <property type="evidence" value="ECO:0007669"/>
    <property type="project" value="TreeGrafter"/>
</dbReference>
<dbReference type="SUPFAM" id="SSF69075">
    <property type="entry name" value="Glutamyl tRNA-reductase dimerization domain"/>
    <property type="match status" value="1"/>
</dbReference>
<comment type="miscellaneous">
    <text evidence="8">During catalysis, the active site Cys acts as a nucleophile attacking the alpha-carbonyl group of tRNA-bound glutamate with the formation of a thioester intermediate between enzyme and glutamate, and the concomitant release of tRNA(Glu). The thioester intermediate is finally reduced by direct hydride transfer from NADPH, to form the product GSA.</text>
</comment>
<evidence type="ECO:0000313" key="16">
    <source>
        <dbReference type="Proteomes" id="UP000612899"/>
    </source>
</evidence>
<dbReference type="Gene3D" id="3.30.460.30">
    <property type="entry name" value="Glutamyl-tRNA reductase, N-terminal domain"/>
    <property type="match status" value="1"/>
</dbReference>
<feature type="binding site" evidence="8">
    <location>
        <position position="62"/>
    </location>
    <ligand>
        <name>substrate</name>
    </ligand>
</feature>
<dbReference type="UniPathway" id="UPA00251">
    <property type="reaction ID" value="UER00316"/>
</dbReference>
<dbReference type="Gene3D" id="3.40.50.720">
    <property type="entry name" value="NAD(P)-binding Rossmann-like Domain"/>
    <property type="match status" value="1"/>
</dbReference>
<dbReference type="Pfam" id="PF01488">
    <property type="entry name" value="Shikimate_DH"/>
    <property type="match status" value="1"/>
</dbReference>
<evidence type="ECO:0000259" key="12">
    <source>
        <dbReference type="Pfam" id="PF00745"/>
    </source>
</evidence>
<dbReference type="InterPro" id="IPR015895">
    <property type="entry name" value="4pyrrol_synth_GluRdtase_N"/>
</dbReference>
<proteinExistence type="inferred from homology"/>
<keyword evidence="4 8" id="KW-0521">NADP</keyword>
<evidence type="ECO:0000256" key="3">
    <source>
        <dbReference type="ARBA" id="ARBA00012970"/>
    </source>
</evidence>
<dbReference type="GO" id="GO:0008883">
    <property type="term" value="F:glutamyl-tRNA reductase activity"/>
    <property type="evidence" value="ECO:0007669"/>
    <property type="project" value="UniProtKB-UniRule"/>
</dbReference>
<feature type="binding site" evidence="8">
    <location>
        <begin position="56"/>
        <end position="58"/>
    </location>
    <ligand>
        <name>substrate</name>
    </ligand>
</feature>
<name>A0A8J3VK41_9ACTN</name>
<keyword evidence="6 8" id="KW-0627">Porphyrin biosynthesis</keyword>
<comment type="domain">
    <text evidence="8">Possesses an unusual extended V-shaped dimeric structure with each monomer consisting of three distinct domains arranged along a curved 'spinal' alpha-helix. The N-terminal catalytic domain specifically recognizes the glutamate moiety of the substrate. The second domain is the NADPH-binding domain, and the third C-terminal domain is responsible for dimerization.</text>
</comment>
<dbReference type="GO" id="GO:0050661">
    <property type="term" value="F:NADP binding"/>
    <property type="evidence" value="ECO:0007669"/>
    <property type="project" value="InterPro"/>
</dbReference>
<organism evidence="15 16">
    <name type="scientific">Rhizocola hellebori</name>
    <dbReference type="NCBI Taxonomy" id="1392758"/>
    <lineage>
        <taxon>Bacteria</taxon>
        <taxon>Bacillati</taxon>
        <taxon>Actinomycetota</taxon>
        <taxon>Actinomycetes</taxon>
        <taxon>Micromonosporales</taxon>
        <taxon>Micromonosporaceae</taxon>
        <taxon>Rhizocola</taxon>
    </lineage>
</organism>
<dbReference type="FunFam" id="3.30.460.30:FF:000001">
    <property type="entry name" value="Glutamyl-tRNA reductase"/>
    <property type="match status" value="1"/>
</dbReference>
<evidence type="ECO:0000256" key="8">
    <source>
        <dbReference type="HAMAP-Rule" id="MF_00087"/>
    </source>
</evidence>
<keyword evidence="5 8" id="KW-0560">Oxidoreductase</keyword>
<dbReference type="InterPro" id="IPR036291">
    <property type="entry name" value="NAD(P)-bd_dom_sf"/>
</dbReference>
<reference evidence="15" key="1">
    <citation type="submission" date="2021-01" db="EMBL/GenBank/DDBJ databases">
        <title>Whole genome shotgun sequence of Rhizocola hellebori NBRC 109834.</title>
        <authorList>
            <person name="Komaki H."/>
            <person name="Tamura T."/>
        </authorList>
    </citation>
    <scope>NUCLEOTIDE SEQUENCE</scope>
    <source>
        <strain evidence="15">NBRC 109834</strain>
    </source>
</reference>
<protein>
    <recommendedName>
        <fullName evidence="3 8">Glutamyl-tRNA reductase</fullName>
        <shortName evidence="8">GluTR</shortName>
        <ecNumber evidence="3 8">1.2.1.70</ecNumber>
    </recommendedName>
</protein>
<evidence type="ECO:0000256" key="9">
    <source>
        <dbReference type="PIRSR" id="PIRSR000445-3"/>
    </source>
</evidence>
<gene>
    <name evidence="8 15" type="primary">hemA</name>
    <name evidence="15" type="ORF">Rhe02_67780</name>
</gene>
<evidence type="ECO:0000256" key="10">
    <source>
        <dbReference type="PIRSR" id="PIRSR000445-4"/>
    </source>
</evidence>
<comment type="similarity">
    <text evidence="2 8 11">Belongs to the glutamyl-tRNA reductase family.</text>
</comment>
<dbReference type="Pfam" id="PF05201">
    <property type="entry name" value="GlutR_N"/>
    <property type="match status" value="1"/>
</dbReference>
<evidence type="ECO:0000256" key="11">
    <source>
        <dbReference type="RuleBase" id="RU000584"/>
    </source>
</evidence>
<keyword evidence="16" id="KW-1185">Reference proteome</keyword>
<evidence type="ECO:0000256" key="6">
    <source>
        <dbReference type="ARBA" id="ARBA00023244"/>
    </source>
</evidence>
<comment type="caution">
    <text evidence="8">Lacks conserved residue(s) required for the propagation of feature annotation.</text>
</comment>
<dbReference type="SUPFAM" id="SSF51735">
    <property type="entry name" value="NAD(P)-binding Rossmann-fold domains"/>
    <property type="match status" value="1"/>
</dbReference>
<evidence type="ECO:0000313" key="15">
    <source>
        <dbReference type="EMBL" id="GIH08711.1"/>
    </source>
</evidence>
<feature type="domain" description="Tetrapyrrole biosynthesis glutamyl-tRNA reductase dimerisation" evidence="12">
    <location>
        <begin position="238"/>
        <end position="337"/>
    </location>
</feature>
<dbReference type="PIRSF" id="PIRSF000445">
    <property type="entry name" value="4pyrrol_synth_GluRdtase"/>
    <property type="match status" value="1"/>
</dbReference>
<dbReference type="HAMAP" id="MF_00087">
    <property type="entry name" value="Glu_tRNA_reductase"/>
    <property type="match status" value="1"/>
</dbReference>
<evidence type="ECO:0000256" key="7">
    <source>
        <dbReference type="ARBA" id="ARBA00047464"/>
    </source>
</evidence>
<dbReference type="EC" id="1.2.1.70" evidence="3 8"/>
<evidence type="ECO:0000256" key="5">
    <source>
        <dbReference type="ARBA" id="ARBA00023002"/>
    </source>
</evidence>
<feature type="domain" description="Glutamyl-tRNA reductase N-terminal" evidence="14">
    <location>
        <begin position="5"/>
        <end position="98"/>
    </location>
</feature>
<dbReference type="InterPro" id="IPR000343">
    <property type="entry name" value="4pyrrol_synth_GluRdtase"/>
</dbReference>
<feature type="domain" description="Quinate/shikimate 5-dehydrogenase/glutamyl-tRNA reductase" evidence="13">
    <location>
        <begin position="118"/>
        <end position="225"/>
    </location>
</feature>
<feature type="site" description="Important for activity" evidence="8 10">
    <location>
        <position position="41"/>
    </location>
</feature>
<sequence>MPAFHAGLTHIAEVLAQSTGLRQQELANSLYVHHGIDAVRHIFRVAAGLESMVAGEPQILGQLRDAYQRASEAETVGKVLHELMQQALRVGKRVHAETGIDRAPRSMVSTALNLVDGAAQRWLIVGAGAMGALAAAELTRRGVTDITMVNRTERPGVRHLDELPRLLEEADVVVTATASVEPVLTVELVRGVARPLTILDLALPRDVELGVGALPGVRLIDIEYLAALAPSHTAELHEVERIVNAELEAYDSWLRGYEIAPTVAALRGRADDVVAGELRRLAQRRPDLTEEQRSEVAHTLHRVVQRLLHQPTVRVRQLAAGPAGAAYAELIRELFELDPASTNVADIPEVIA</sequence>
<comment type="subunit">
    <text evidence="8">Homodimer.</text>
</comment>
<dbReference type="Proteomes" id="UP000612899">
    <property type="component" value="Unassembled WGS sequence"/>
</dbReference>
<evidence type="ECO:0000256" key="2">
    <source>
        <dbReference type="ARBA" id="ARBA00005916"/>
    </source>
</evidence>
<comment type="pathway">
    <text evidence="1 8 11">Porphyrin-containing compound metabolism; protoporphyrin-IX biosynthesis; 5-aminolevulinate from L-glutamyl-tRNA(Glu): step 1/2.</text>
</comment>
<dbReference type="AlphaFoldDB" id="A0A8J3VK41"/>
<dbReference type="InterPro" id="IPR006151">
    <property type="entry name" value="Shikm_DH/Glu-tRNA_Rdtase"/>
</dbReference>
<evidence type="ECO:0000259" key="13">
    <source>
        <dbReference type="Pfam" id="PF01488"/>
    </source>
</evidence>
<dbReference type="SUPFAM" id="SSF69742">
    <property type="entry name" value="Glutamyl tRNA-reductase catalytic, N-terminal domain"/>
    <property type="match status" value="1"/>
</dbReference>
<accession>A0A8J3VK41</accession>
<evidence type="ECO:0000256" key="1">
    <source>
        <dbReference type="ARBA" id="ARBA00005059"/>
    </source>
</evidence>
<dbReference type="InterPro" id="IPR036343">
    <property type="entry name" value="GluRdtase_N_sf"/>
</dbReference>
<dbReference type="Pfam" id="PF00745">
    <property type="entry name" value="GlutR_dimer"/>
    <property type="match status" value="1"/>
</dbReference>
<comment type="caution">
    <text evidence="15">The sequence shown here is derived from an EMBL/GenBank/DDBJ whole genome shotgun (WGS) entry which is preliminary data.</text>
</comment>